<dbReference type="InterPro" id="IPR036736">
    <property type="entry name" value="ACP-like_sf"/>
</dbReference>
<dbReference type="GO" id="GO:0005737">
    <property type="term" value="C:cytoplasm"/>
    <property type="evidence" value="ECO:0007669"/>
    <property type="project" value="TreeGrafter"/>
</dbReference>
<dbReference type="GO" id="GO:0043041">
    <property type="term" value="P:amino acid activation for nonribosomal peptide biosynthetic process"/>
    <property type="evidence" value="ECO:0007669"/>
    <property type="project" value="TreeGrafter"/>
</dbReference>
<accession>A0A8S2U029</accession>
<dbReference type="InterPro" id="IPR025110">
    <property type="entry name" value="AMP-bd_C"/>
</dbReference>
<dbReference type="Gene3D" id="3.30.300.30">
    <property type="match status" value="1"/>
</dbReference>
<dbReference type="SUPFAM" id="SSF47336">
    <property type="entry name" value="ACP-like"/>
    <property type="match status" value="1"/>
</dbReference>
<dbReference type="PROSITE" id="PS50075">
    <property type="entry name" value="CARRIER"/>
    <property type="match status" value="1"/>
</dbReference>
<dbReference type="EMBL" id="CAJNOK010036960">
    <property type="protein sequence ID" value="CAF1526956.1"/>
    <property type="molecule type" value="Genomic_DNA"/>
</dbReference>
<evidence type="ECO:0000313" key="4">
    <source>
        <dbReference type="Proteomes" id="UP000682733"/>
    </source>
</evidence>
<name>A0A8S2U029_9BILA</name>
<dbReference type="GO" id="GO:0031177">
    <property type="term" value="F:phosphopantetheine binding"/>
    <property type="evidence" value="ECO:0007669"/>
    <property type="project" value="TreeGrafter"/>
</dbReference>
<evidence type="ECO:0000313" key="3">
    <source>
        <dbReference type="EMBL" id="CAF4313670.1"/>
    </source>
</evidence>
<dbReference type="InterPro" id="IPR045851">
    <property type="entry name" value="AMP-bd_C_sf"/>
</dbReference>
<reference evidence="3" key="1">
    <citation type="submission" date="2021-02" db="EMBL/GenBank/DDBJ databases">
        <authorList>
            <person name="Nowell W R."/>
        </authorList>
    </citation>
    <scope>NUCLEOTIDE SEQUENCE</scope>
</reference>
<dbReference type="AlphaFoldDB" id="A0A8S2U029"/>
<dbReference type="Proteomes" id="UP000677228">
    <property type="component" value="Unassembled WGS sequence"/>
</dbReference>
<evidence type="ECO:0000313" key="2">
    <source>
        <dbReference type="EMBL" id="CAF1526956.1"/>
    </source>
</evidence>
<dbReference type="Pfam" id="PF13193">
    <property type="entry name" value="AMP-binding_C"/>
    <property type="match status" value="1"/>
</dbReference>
<gene>
    <name evidence="2" type="ORF">OVA965_LOCUS38062</name>
    <name evidence="3" type="ORF">TMI583_LOCUS39203</name>
</gene>
<feature type="domain" description="Carrier" evidence="1">
    <location>
        <begin position="237"/>
        <end position="314"/>
    </location>
</feature>
<dbReference type="Pfam" id="PF00501">
    <property type="entry name" value="AMP-binding"/>
    <property type="match status" value="1"/>
</dbReference>
<proteinExistence type="predicted"/>
<dbReference type="Proteomes" id="UP000682733">
    <property type="component" value="Unassembled WGS sequence"/>
</dbReference>
<dbReference type="InterPro" id="IPR000873">
    <property type="entry name" value="AMP-dep_synth/lig_dom"/>
</dbReference>
<evidence type="ECO:0000259" key="1">
    <source>
        <dbReference type="PROSITE" id="PS50075"/>
    </source>
</evidence>
<dbReference type="PANTHER" id="PTHR45527">
    <property type="entry name" value="NONRIBOSOMAL PEPTIDE SYNTHETASE"/>
    <property type="match status" value="1"/>
</dbReference>
<dbReference type="InterPro" id="IPR042099">
    <property type="entry name" value="ANL_N_sf"/>
</dbReference>
<dbReference type="Gene3D" id="3.40.50.12780">
    <property type="entry name" value="N-terminal domain of ligase-like"/>
    <property type="match status" value="1"/>
</dbReference>
<dbReference type="EMBL" id="CAJOBA010059141">
    <property type="protein sequence ID" value="CAF4313670.1"/>
    <property type="molecule type" value="Genomic_DNA"/>
</dbReference>
<feature type="non-terminal residue" evidence="3">
    <location>
        <position position="372"/>
    </location>
</feature>
<dbReference type="InterPro" id="IPR009081">
    <property type="entry name" value="PP-bd_ACP"/>
</dbReference>
<dbReference type="Pfam" id="PF00550">
    <property type="entry name" value="PP-binding"/>
    <property type="match status" value="1"/>
</dbReference>
<comment type="caution">
    <text evidence="3">The sequence shown here is derived from an EMBL/GenBank/DDBJ whole genome shotgun (WGS) entry which is preliminary data.</text>
</comment>
<dbReference type="PANTHER" id="PTHR45527:SF1">
    <property type="entry name" value="FATTY ACID SYNTHASE"/>
    <property type="match status" value="1"/>
</dbReference>
<organism evidence="3 4">
    <name type="scientific">Didymodactylos carnosus</name>
    <dbReference type="NCBI Taxonomy" id="1234261"/>
    <lineage>
        <taxon>Eukaryota</taxon>
        <taxon>Metazoa</taxon>
        <taxon>Spiralia</taxon>
        <taxon>Gnathifera</taxon>
        <taxon>Rotifera</taxon>
        <taxon>Eurotatoria</taxon>
        <taxon>Bdelloidea</taxon>
        <taxon>Philodinida</taxon>
        <taxon>Philodinidae</taxon>
        <taxon>Didymodactylos</taxon>
    </lineage>
</organism>
<sequence length="372" mass="42016">EAIVPRTIAKLAVNLSSNVRIYNLYGPAECTIASTYHMVNEKDLNASLIPIGYPLPNYQCYILDQYLQPVKISYLSNELTAEALVHLPNINAKCYKTGDLGKYDANGEIVYCGRTDFQVKLRGQRIELGEIENVIVKSSSSQISNCVVNKVHDDKTKQDYLIAYIQMAANNAMNEGDKLKSQAKLYCQTHLPLYMVPTMFTILDKFPLNSNGKIDRKLLPKLDFTAANMNDDMTITEPKTDVEREICNLWCKILCLDKISMQQNFFASGGTSLSIIQLFHCYQANFTLNKHLSISDIFQHPTVEEHVQLINNNLKQQKPERYHKPWETHKIITGTDTINHATVTSSSAYNPSLLESVTTNLQQFALTVSASY</sequence>
<dbReference type="GO" id="GO:0044550">
    <property type="term" value="P:secondary metabolite biosynthetic process"/>
    <property type="evidence" value="ECO:0007669"/>
    <property type="project" value="TreeGrafter"/>
</dbReference>
<protein>
    <recommendedName>
        <fullName evidence="1">Carrier domain-containing protein</fullName>
    </recommendedName>
</protein>
<dbReference type="SUPFAM" id="SSF56801">
    <property type="entry name" value="Acetyl-CoA synthetase-like"/>
    <property type="match status" value="1"/>
</dbReference>
<dbReference type="Gene3D" id="1.10.1200.10">
    <property type="entry name" value="ACP-like"/>
    <property type="match status" value="1"/>
</dbReference>